<proteinExistence type="predicted"/>
<gene>
    <name evidence="1" type="ORF">AW736_00200</name>
</gene>
<evidence type="ECO:0000313" key="1">
    <source>
        <dbReference type="EMBL" id="OAM90916.1"/>
    </source>
</evidence>
<protein>
    <submittedName>
        <fullName evidence="1">Uncharacterized protein</fullName>
    </submittedName>
</protein>
<name>A0A178IP88_9BACT</name>
<organism evidence="1 2">
    <name type="scientific">Termitidicoccus mucosus</name>
    <dbReference type="NCBI Taxonomy" id="1184151"/>
    <lineage>
        <taxon>Bacteria</taxon>
        <taxon>Pseudomonadati</taxon>
        <taxon>Verrucomicrobiota</taxon>
        <taxon>Opitutia</taxon>
        <taxon>Opitutales</taxon>
        <taxon>Opitutaceae</taxon>
        <taxon>Termitidicoccus</taxon>
    </lineage>
</organism>
<dbReference type="Proteomes" id="UP000078486">
    <property type="component" value="Unassembled WGS sequence"/>
</dbReference>
<reference evidence="1 2" key="1">
    <citation type="submission" date="2016-01" db="EMBL/GenBank/DDBJ databases">
        <title>High potential of lignocellulose degradation of a new Verrucomicrobia species.</title>
        <authorList>
            <person name="Wang Y."/>
            <person name="Shi Y."/>
            <person name="Qiu Z."/>
            <person name="Liu S."/>
            <person name="Yang H."/>
        </authorList>
    </citation>
    <scope>NUCLEOTIDE SEQUENCE [LARGE SCALE GENOMIC DNA]</scope>
    <source>
        <strain evidence="1 2">TSB47</strain>
    </source>
</reference>
<sequence length="65" mass="7186">MFPPSGAPFGLHPWLRALPSRLDKIIVVSVVNEFPSPEMNNRIQFNAQQDAARRGVRPVASVSTD</sequence>
<accession>A0A178IP88</accession>
<dbReference type="AlphaFoldDB" id="A0A178IP88"/>
<dbReference type="STRING" id="1184151.AW736_00200"/>
<evidence type="ECO:0000313" key="2">
    <source>
        <dbReference type="Proteomes" id="UP000078486"/>
    </source>
</evidence>
<keyword evidence="2" id="KW-1185">Reference proteome</keyword>
<comment type="caution">
    <text evidence="1">The sequence shown here is derived from an EMBL/GenBank/DDBJ whole genome shotgun (WGS) entry which is preliminary data.</text>
</comment>
<dbReference type="EMBL" id="LRRQ01000044">
    <property type="protein sequence ID" value="OAM90916.1"/>
    <property type="molecule type" value="Genomic_DNA"/>
</dbReference>